<name>A0A7J5TSV5_9BACT</name>
<evidence type="ECO:0000256" key="1">
    <source>
        <dbReference type="SAM" id="Phobius"/>
    </source>
</evidence>
<dbReference type="Proteomes" id="UP000488299">
    <property type="component" value="Unassembled WGS sequence"/>
</dbReference>
<gene>
    <name evidence="3" type="ORF">F5984_23905</name>
</gene>
<dbReference type="EMBL" id="WELI01000014">
    <property type="protein sequence ID" value="KAB7726676.1"/>
    <property type="molecule type" value="Genomic_DNA"/>
</dbReference>
<keyword evidence="1" id="KW-0472">Membrane</keyword>
<feature type="domain" description="Conjugative transposon TraJ C-terminal" evidence="2">
    <location>
        <begin position="17"/>
        <end position="340"/>
    </location>
</feature>
<dbReference type="Pfam" id="PF07863">
    <property type="entry name" value="CtnDOT_TraJ"/>
    <property type="match status" value="1"/>
</dbReference>
<keyword evidence="4" id="KW-1185">Reference proteome</keyword>
<evidence type="ECO:0000313" key="4">
    <source>
        <dbReference type="Proteomes" id="UP000488299"/>
    </source>
</evidence>
<evidence type="ECO:0000313" key="3">
    <source>
        <dbReference type="EMBL" id="KAB7726676.1"/>
    </source>
</evidence>
<protein>
    <recommendedName>
        <fullName evidence="2">Conjugative transposon TraJ C-terminal domain-containing protein</fullName>
    </recommendedName>
</protein>
<dbReference type="RefSeq" id="WP_152126749.1">
    <property type="nucleotide sequence ID" value="NZ_WELI01000014.1"/>
</dbReference>
<sequence length="342" mass="36800">MLSTILLQAPVASSVEVATEQLFATMRPHFGDFISLGQAVGGLGAVCYVFYRIWSDWSRGQPIDVFPLLRPIALALALIAYPFLVDGLTGIGNALDSGTSTLVNDSRQEVKILNAQKDALLKKKWEQTNTEIITGEGSDWWSTAQKVIPGVALGRLAANAMQYGMSVWFDEMIRWVSEMLYTAAATGLKVIQTFFLLILFIVGPLTFGLACFDWFYGSLATWLARVIHVMLWIPVANIFGGIIEQVHITMLRIDIAQLQNTAPEATVGTDFTMIVFYVIGTIGYLLVPKVTGWILESAGVGSGASSAIQPIASAGKTTVNVGSAGAGALAGSASGRFQRAIR</sequence>
<reference evidence="3 4" key="1">
    <citation type="submission" date="2019-10" db="EMBL/GenBank/DDBJ databases">
        <title>Rudanella paleaurantiibacter sp. nov., isolated from sludge.</title>
        <authorList>
            <person name="Xu S.Q."/>
        </authorList>
    </citation>
    <scope>NUCLEOTIDE SEQUENCE [LARGE SCALE GENOMIC DNA]</scope>
    <source>
        <strain evidence="3 4">HX-22-17</strain>
    </source>
</reference>
<keyword evidence="1" id="KW-1133">Transmembrane helix</keyword>
<feature type="transmembrane region" description="Helical" evidence="1">
    <location>
        <begin position="30"/>
        <end position="51"/>
    </location>
</feature>
<organism evidence="3 4">
    <name type="scientific">Rudanella paleaurantiibacter</name>
    <dbReference type="NCBI Taxonomy" id="2614655"/>
    <lineage>
        <taxon>Bacteria</taxon>
        <taxon>Pseudomonadati</taxon>
        <taxon>Bacteroidota</taxon>
        <taxon>Cytophagia</taxon>
        <taxon>Cytophagales</taxon>
        <taxon>Cytophagaceae</taxon>
        <taxon>Rudanella</taxon>
    </lineage>
</organism>
<dbReference type="AlphaFoldDB" id="A0A7J5TSV5"/>
<accession>A0A7J5TSV5</accession>
<dbReference type="InterPro" id="IPR012424">
    <property type="entry name" value="Conjugative_transposon_TraJ_C"/>
</dbReference>
<proteinExistence type="predicted"/>
<feature type="transmembrane region" description="Helical" evidence="1">
    <location>
        <begin position="190"/>
        <end position="216"/>
    </location>
</feature>
<feature type="transmembrane region" description="Helical" evidence="1">
    <location>
        <begin position="222"/>
        <end position="243"/>
    </location>
</feature>
<evidence type="ECO:0000259" key="2">
    <source>
        <dbReference type="Pfam" id="PF07863"/>
    </source>
</evidence>
<feature type="transmembrane region" description="Helical" evidence="1">
    <location>
        <begin position="63"/>
        <end position="84"/>
    </location>
</feature>
<comment type="caution">
    <text evidence="3">The sequence shown here is derived from an EMBL/GenBank/DDBJ whole genome shotgun (WGS) entry which is preliminary data.</text>
</comment>
<keyword evidence="1" id="KW-0812">Transmembrane</keyword>